<name>A0A9N8VB46_9GLOM</name>
<evidence type="ECO:0000313" key="3">
    <source>
        <dbReference type="Proteomes" id="UP000789405"/>
    </source>
</evidence>
<dbReference type="EMBL" id="CAJVPY010000107">
    <property type="protein sequence ID" value="CAG8450273.1"/>
    <property type="molecule type" value="Genomic_DNA"/>
</dbReference>
<dbReference type="Proteomes" id="UP000789405">
    <property type="component" value="Unassembled WGS sequence"/>
</dbReference>
<dbReference type="AlphaFoldDB" id="A0A9N8VB46"/>
<accession>A0A9N8VB46</accession>
<keyword evidence="3" id="KW-1185">Reference proteome</keyword>
<feature type="non-terminal residue" evidence="2">
    <location>
        <position position="1"/>
    </location>
</feature>
<sequence length="309" mass="35838">RTDVIQALNSIKEKASQTHEKPAQIIQDTIINIPKASFSYMPNNNALRKQILRIRNKDLPSQPQSLEDIDMPDLLCSSIRGKQFLAREIDYNNEKLMIFCEEAGYSLNSPIIITDFEQSAINASHLIFPNSRNKCCFFHFCQNVWRQIQAAGLSTEYGNDEEFSIKLCLLTALAFLLPSEIPGAFDQIKLLIPPNASQVIEYFEKTYNVEELDNILEMEIQFNFVEGWYYRWNNIIGKPHIGVYTIIEEMRKEQHQTDLQIEKVLRGKPHLSQPRRIINSERRIIVVFNSRNNYSIIDYLKGIAHNISL</sequence>
<protein>
    <submittedName>
        <fullName evidence="2">7315_t:CDS:1</fullName>
    </submittedName>
</protein>
<dbReference type="Pfam" id="PF10551">
    <property type="entry name" value="MULE"/>
    <property type="match status" value="1"/>
</dbReference>
<gene>
    <name evidence="2" type="ORF">DERYTH_LOCUS473</name>
</gene>
<dbReference type="InterPro" id="IPR018289">
    <property type="entry name" value="MULE_transposase_dom"/>
</dbReference>
<evidence type="ECO:0000313" key="2">
    <source>
        <dbReference type="EMBL" id="CAG8450273.1"/>
    </source>
</evidence>
<organism evidence="2 3">
    <name type="scientific">Dentiscutata erythropus</name>
    <dbReference type="NCBI Taxonomy" id="1348616"/>
    <lineage>
        <taxon>Eukaryota</taxon>
        <taxon>Fungi</taxon>
        <taxon>Fungi incertae sedis</taxon>
        <taxon>Mucoromycota</taxon>
        <taxon>Glomeromycotina</taxon>
        <taxon>Glomeromycetes</taxon>
        <taxon>Diversisporales</taxon>
        <taxon>Gigasporaceae</taxon>
        <taxon>Dentiscutata</taxon>
    </lineage>
</organism>
<reference evidence="2" key="1">
    <citation type="submission" date="2021-06" db="EMBL/GenBank/DDBJ databases">
        <authorList>
            <person name="Kallberg Y."/>
            <person name="Tangrot J."/>
            <person name="Rosling A."/>
        </authorList>
    </citation>
    <scope>NUCLEOTIDE SEQUENCE</scope>
    <source>
        <strain evidence="2">MA453B</strain>
    </source>
</reference>
<feature type="domain" description="MULE transposase" evidence="1">
    <location>
        <begin position="107"/>
        <end position="143"/>
    </location>
</feature>
<comment type="caution">
    <text evidence="2">The sequence shown here is derived from an EMBL/GenBank/DDBJ whole genome shotgun (WGS) entry which is preliminary data.</text>
</comment>
<evidence type="ECO:0000259" key="1">
    <source>
        <dbReference type="Pfam" id="PF10551"/>
    </source>
</evidence>
<proteinExistence type="predicted"/>
<dbReference type="OrthoDB" id="2407903at2759"/>